<name>A0ABN2DYK5_9ACTN</name>
<evidence type="ECO:0000259" key="2">
    <source>
        <dbReference type="PROSITE" id="PS50966"/>
    </source>
</evidence>
<keyword evidence="1" id="KW-0863">Zinc-finger</keyword>
<protein>
    <recommendedName>
        <fullName evidence="2">SWIM-type domain-containing protein</fullName>
    </recommendedName>
</protein>
<evidence type="ECO:0000313" key="3">
    <source>
        <dbReference type="EMBL" id="GAA1588031.1"/>
    </source>
</evidence>
<dbReference type="RefSeq" id="WP_344217333.1">
    <property type="nucleotide sequence ID" value="NZ_BAAAOS010000032.1"/>
</dbReference>
<reference evidence="3 4" key="1">
    <citation type="journal article" date="2019" name="Int. J. Syst. Evol. Microbiol.">
        <title>The Global Catalogue of Microorganisms (GCM) 10K type strain sequencing project: providing services to taxonomists for standard genome sequencing and annotation.</title>
        <authorList>
            <consortium name="The Broad Institute Genomics Platform"/>
            <consortium name="The Broad Institute Genome Sequencing Center for Infectious Disease"/>
            <person name="Wu L."/>
            <person name="Ma J."/>
        </authorList>
    </citation>
    <scope>NUCLEOTIDE SEQUENCE [LARGE SCALE GENOMIC DNA]</scope>
    <source>
        <strain evidence="3 4">JCM 14969</strain>
    </source>
</reference>
<evidence type="ECO:0000256" key="1">
    <source>
        <dbReference type="PROSITE-ProRule" id="PRU00325"/>
    </source>
</evidence>
<accession>A0ABN2DYK5</accession>
<comment type="caution">
    <text evidence="3">The sequence shown here is derived from an EMBL/GenBank/DDBJ whole genome shotgun (WGS) entry which is preliminary data.</text>
</comment>
<organism evidence="3 4">
    <name type="scientific">Kribbella sancticallisti</name>
    <dbReference type="NCBI Taxonomy" id="460087"/>
    <lineage>
        <taxon>Bacteria</taxon>
        <taxon>Bacillati</taxon>
        <taxon>Actinomycetota</taxon>
        <taxon>Actinomycetes</taxon>
        <taxon>Propionibacteriales</taxon>
        <taxon>Kribbellaceae</taxon>
        <taxon>Kribbella</taxon>
    </lineage>
</organism>
<gene>
    <name evidence="3" type="ORF">GCM10009789_46950</name>
</gene>
<proteinExistence type="predicted"/>
<feature type="domain" description="SWIM-type" evidence="2">
    <location>
        <begin position="57"/>
        <end position="90"/>
    </location>
</feature>
<dbReference type="Proteomes" id="UP001500393">
    <property type="component" value="Unassembled WGS sequence"/>
</dbReference>
<evidence type="ECO:0000313" key="4">
    <source>
        <dbReference type="Proteomes" id="UP001500393"/>
    </source>
</evidence>
<dbReference type="PROSITE" id="PS50966">
    <property type="entry name" value="ZF_SWIM"/>
    <property type="match status" value="1"/>
</dbReference>
<keyword evidence="1" id="KW-0479">Metal-binding</keyword>
<sequence length="664" mass="71755">MSLRVGLLAQLSRFDDDAWTALANRGLLRRARKDLAGAAPEVVTDEAEVFEIRIAPYVVRFDAQGPAGAACDCQSGSVCRHILVAGLWLLSTAAAETTAGAEVPAETPAAELLTIDPEALTAYAGRAGYRWALRYVDDLDLESDVRVEEDRQVVIALSSPRVTFRFMGGGVAGLVPDTRLPAIEKYQAAAVIVYQRMAGVGPAPEAAKTQTDKGSQTGRSARLAASRLRLRTAAQQLLTDTVRLGISHLSRSVHERYETLATWAQGAEYYRLALLLRRLADHVDLLLDRSARADEHRLLDEAAVAYALVCALNKSEQPRLVGQARNRYDMVRRLDVIGLGAFPWRTGSGYQGLTALFWWPAESRFLSWTDARPEVMRTFEPRHRYASPGPWAGLGSPAELTGATVTLNDARLSPTGRLSGAEQTRATAKPLAGTAIAAALPAVSHWSDLAKRPPRSLLDTPDPLDDWVVLHPSAFRRPRFDPVRQLLEWDVVDDAESVLSHQLPFTAANQHAIDRAEALGEQDLPDGTLLVSRVHRTAAGLVGEPMSLVRPDLGPGSAVDPLHFGKAVPRSRGAEPASGDPAVAIWLPPQLDDLRTWLTTHAERGTGAAAAGSLNAALASRHRAVRDIGFGVFPDPAGEDPAVGILRSCYLLQQTVRVLTGRTG</sequence>
<keyword evidence="4" id="KW-1185">Reference proteome</keyword>
<dbReference type="EMBL" id="BAAAOS010000032">
    <property type="protein sequence ID" value="GAA1588031.1"/>
    <property type="molecule type" value="Genomic_DNA"/>
</dbReference>
<dbReference type="InterPro" id="IPR007527">
    <property type="entry name" value="Znf_SWIM"/>
</dbReference>
<keyword evidence="1" id="KW-0862">Zinc</keyword>